<feature type="domain" description="Reverse transcriptase Ty1/copia-type" evidence="1">
    <location>
        <begin position="106"/>
        <end position="168"/>
    </location>
</feature>
<sequence>MSESDVSIPDNSIEEQVQLFEPKVSIPDNSIEDVTHDMPIALRKGKQSYVKYPISQFVCTDHLSIQHQSFIISIDTIKTPILVQEALKDENWVQAMKEEMEALENNSTWEIVDKPKDKRDVGCRWIYTLNYKSDGILEQYKVRLIAKGYTQTYGIDYEETFSLVAKMNTELGKLKYFLGIEVAYSKQGIFISKRKYVLDLFKETRKMGCKISRAPIEQNHKIGERRGQS</sequence>
<organism evidence="2 3">
    <name type="scientific">Mucuna pruriens</name>
    <name type="common">Velvet bean</name>
    <name type="synonym">Dolichos pruriens</name>
    <dbReference type="NCBI Taxonomy" id="157652"/>
    <lineage>
        <taxon>Eukaryota</taxon>
        <taxon>Viridiplantae</taxon>
        <taxon>Streptophyta</taxon>
        <taxon>Embryophyta</taxon>
        <taxon>Tracheophyta</taxon>
        <taxon>Spermatophyta</taxon>
        <taxon>Magnoliopsida</taxon>
        <taxon>eudicotyledons</taxon>
        <taxon>Gunneridae</taxon>
        <taxon>Pentapetalae</taxon>
        <taxon>rosids</taxon>
        <taxon>fabids</taxon>
        <taxon>Fabales</taxon>
        <taxon>Fabaceae</taxon>
        <taxon>Papilionoideae</taxon>
        <taxon>50 kb inversion clade</taxon>
        <taxon>NPAAA clade</taxon>
        <taxon>indigoferoid/millettioid clade</taxon>
        <taxon>Phaseoleae</taxon>
        <taxon>Mucuna</taxon>
    </lineage>
</organism>
<evidence type="ECO:0000313" key="3">
    <source>
        <dbReference type="Proteomes" id="UP000257109"/>
    </source>
</evidence>
<accession>A0A371GFP9</accession>
<dbReference type="Pfam" id="PF07727">
    <property type="entry name" value="RVT_2"/>
    <property type="match status" value="1"/>
</dbReference>
<dbReference type="OrthoDB" id="411615at2759"/>
<comment type="caution">
    <text evidence="2">The sequence shown here is derived from an EMBL/GenBank/DDBJ whole genome shotgun (WGS) entry which is preliminary data.</text>
</comment>
<keyword evidence="3" id="KW-1185">Reference proteome</keyword>
<dbReference type="Proteomes" id="UP000257109">
    <property type="component" value="Unassembled WGS sequence"/>
</dbReference>
<proteinExistence type="predicted"/>
<name>A0A371GFP9_MUCPR</name>
<feature type="non-terminal residue" evidence="2">
    <location>
        <position position="1"/>
    </location>
</feature>
<protein>
    <submittedName>
        <fullName evidence="2">Mitochondrial protein</fullName>
    </submittedName>
</protein>
<dbReference type="InterPro" id="IPR013103">
    <property type="entry name" value="RVT_2"/>
</dbReference>
<gene>
    <name evidence="2" type="ORF">CR513_29179</name>
</gene>
<reference evidence="2" key="1">
    <citation type="submission" date="2018-05" db="EMBL/GenBank/DDBJ databases">
        <title>Draft genome of Mucuna pruriens seed.</title>
        <authorList>
            <person name="Nnadi N.E."/>
            <person name="Vos R."/>
            <person name="Hasami M.H."/>
            <person name="Devisetty U.K."/>
            <person name="Aguiy J.C."/>
        </authorList>
    </citation>
    <scope>NUCLEOTIDE SEQUENCE [LARGE SCALE GENOMIC DNA]</scope>
    <source>
        <strain evidence="2">JCA_2017</strain>
    </source>
</reference>
<dbReference type="AlphaFoldDB" id="A0A371GFP9"/>
<dbReference type="EMBL" id="QJKJ01005760">
    <property type="protein sequence ID" value="RDX89133.1"/>
    <property type="molecule type" value="Genomic_DNA"/>
</dbReference>
<evidence type="ECO:0000313" key="2">
    <source>
        <dbReference type="EMBL" id="RDX89133.1"/>
    </source>
</evidence>
<evidence type="ECO:0000259" key="1">
    <source>
        <dbReference type="Pfam" id="PF07727"/>
    </source>
</evidence>
<dbReference type="STRING" id="157652.A0A371GFP9"/>